<protein>
    <submittedName>
        <fullName evidence="1">Uncharacterized protein</fullName>
    </submittedName>
</protein>
<organism evidence="1">
    <name type="scientific">Rhipicephalus microplus</name>
    <name type="common">Cattle tick</name>
    <name type="synonym">Boophilus microplus</name>
    <dbReference type="NCBI Taxonomy" id="6941"/>
    <lineage>
        <taxon>Eukaryota</taxon>
        <taxon>Metazoa</taxon>
        <taxon>Ecdysozoa</taxon>
        <taxon>Arthropoda</taxon>
        <taxon>Chelicerata</taxon>
        <taxon>Arachnida</taxon>
        <taxon>Acari</taxon>
        <taxon>Parasitiformes</taxon>
        <taxon>Ixodida</taxon>
        <taxon>Ixodoidea</taxon>
        <taxon>Ixodidae</taxon>
        <taxon>Rhipicephalinae</taxon>
        <taxon>Rhipicephalus</taxon>
        <taxon>Boophilus</taxon>
    </lineage>
</organism>
<dbReference type="AlphaFoldDB" id="A0A6G5AGF8"/>
<name>A0A6G5AGF8_RHIMP</name>
<sequence length="102" mass="11931">MTQLIWKYICIHVDLHLLKNICVAKPSNSEINARRQHMPYYSDRLEFSLCCSAKQISSMNCTLSCIPVKLTFMLHCALVTSRRPFRCTAPIRETRLLRQEIM</sequence>
<evidence type="ECO:0000313" key="1">
    <source>
        <dbReference type="EMBL" id="NIE49899.1"/>
    </source>
</evidence>
<reference evidence="1" key="1">
    <citation type="submission" date="2020-03" db="EMBL/GenBank/DDBJ databases">
        <title>A transcriptome and proteome of the tick Rhipicephalus microplus shaped by the genetic composition of its hosts and developmental stage.</title>
        <authorList>
            <person name="Garcia G.R."/>
            <person name="Ribeiro J.M.C."/>
            <person name="Maruyama S.R."/>
            <person name="Gardinasse L.G."/>
            <person name="Nelson K."/>
            <person name="Ferreira B.R."/>
            <person name="Andrade T.G."/>
            <person name="Santos I.K.F.M."/>
        </authorList>
    </citation>
    <scope>NUCLEOTIDE SEQUENCE</scope>
    <source>
        <strain evidence="1">NSGR</strain>
        <tissue evidence="1">Salivary glands</tissue>
    </source>
</reference>
<dbReference type="EMBL" id="GIKN01007626">
    <property type="protein sequence ID" value="NIE49899.1"/>
    <property type="molecule type" value="Transcribed_RNA"/>
</dbReference>
<proteinExistence type="predicted"/>
<accession>A0A6G5AGF8</accession>